<dbReference type="RefSeq" id="WP_275031224.1">
    <property type="nucleotide sequence ID" value="NZ_CP118615.1"/>
</dbReference>
<organism evidence="3 4">
    <name type="scientific">Micromonospora cathayae</name>
    <dbReference type="NCBI Taxonomy" id="3028804"/>
    <lineage>
        <taxon>Bacteria</taxon>
        <taxon>Bacillati</taxon>
        <taxon>Actinomycetota</taxon>
        <taxon>Actinomycetes</taxon>
        <taxon>Micromonosporales</taxon>
        <taxon>Micromonosporaceae</taxon>
        <taxon>Micromonospora</taxon>
    </lineage>
</organism>
<dbReference type="Gene3D" id="3.40.50.720">
    <property type="entry name" value="NAD(P)-binding Rossmann-like Domain"/>
    <property type="match status" value="1"/>
</dbReference>
<sequence>MPDHRAYDLVLFGATGFTGALTADYLARHAPAGLRWALAGRNPEKLAKVRDRLAAVDPALAGLPLLTADATDPESLRAVAEGSRVVVSTVGPYLRYGEPLVAACARAGTDYLDITGEPEFVDLMYLRHHAEAARTGARLVHTCGFDSVPYDLGVWFTLKHLPTDGPVTVDGYVRAGGRFSAGTYHSALTAFERSGQMSRVARERRAAEPRPAGRRVRAVPGRVGRSAELGMWVAPLATVDPQVVRRSALARPEYGPDFTYRHFAAVKRLPTMLAAGAGLTALIGLAKVPPARRWLYGRLTAGQGPTAEQRAKGWFRVRFVGTGGGRRVVTEVSGGDPGYDETAKMLAEAALCLVYDDLPATSGQVTPVTAMGDALLDRLVRAGITFRVVDGAGGDPDRAGGDPDGAGRERPGPPPVAA</sequence>
<dbReference type="PANTHER" id="PTHR12286:SF5">
    <property type="entry name" value="SACCHAROPINE DEHYDROGENASE-LIKE OXIDOREDUCTASE"/>
    <property type="match status" value="1"/>
</dbReference>
<evidence type="ECO:0000256" key="1">
    <source>
        <dbReference type="SAM" id="MobiDB-lite"/>
    </source>
</evidence>
<feature type="compositionally biased region" description="Basic and acidic residues" evidence="1">
    <location>
        <begin position="395"/>
        <end position="411"/>
    </location>
</feature>
<reference evidence="3 4" key="1">
    <citation type="submission" date="2023-02" db="EMBL/GenBank/DDBJ databases">
        <authorList>
            <person name="Mo P."/>
        </authorList>
    </citation>
    <scope>NUCLEOTIDE SEQUENCE [LARGE SCALE GENOMIC DNA]</scope>
    <source>
        <strain evidence="3 4">HUAS 3</strain>
    </source>
</reference>
<proteinExistence type="predicted"/>
<dbReference type="SUPFAM" id="SSF51735">
    <property type="entry name" value="NAD(P)-binding Rossmann-fold domains"/>
    <property type="match status" value="1"/>
</dbReference>
<name>A0ABY7ZQD6_9ACTN</name>
<feature type="region of interest" description="Disordered" evidence="1">
    <location>
        <begin position="391"/>
        <end position="418"/>
    </location>
</feature>
<gene>
    <name evidence="3" type="ORF">PVK37_30140</name>
</gene>
<dbReference type="Pfam" id="PF03435">
    <property type="entry name" value="Sacchrp_dh_NADP"/>
    <property type="match status" value="1"/>
</dbReference>
<evidence type="ECO:0000313" key="4">
    <source>
        <dbReference type="Proteomes" id="UP001219605"/>
    </source>
</evidence>
<dbReference type="PANTHER" id="PTHR12286">
    <property type="entry name" value="SACCHAROPINE DEHYDROGENASE-LIKE OXIDOREDUCTASE"/>
    <property type="match status" value="1"/>
</dbReference>
<dbReference type="InterPro" id="IPR051276">
    <property type="entry name" value="Saccharopine_DH-like_oxidrdct"/>
</dbReference>
<evidence type="ECO:0000313" key="3">
    <source>
        <dbReference type="EMBL" id="WDZ84641.1"/>
    </source>
</evidence>
<protein>
    <submittedName>
        <fullName evidence="3">Saccharopine dehydrogenase NADP-binding domain-containing protein</fullName>
    </submittedName>
</protein>
<dbReference type="InterPro" id="IPR005097">
    <property type="entry name" value="Sacchrp_dh_NADP-bd"/>
</dbReference>
<dbReference type="Proteomes" id="UP001219605">
    <property type="component" value="Chromosome"/>
</dbReference>
<dbReference type="EMBL" id="CP118615">
    <property type="protein sequence ID" value="WDZ84641.1"/>
    <property type="molecule type" value="Genomic_DNA"/>
</dbReference>
<evidence type="ECO:0000259" key="2">
    <source>
        <dbReference type="Pfam" id="PF03435"/>
    </source>
</evidence>
<accession>A0ABY7ZQD6</accession>
<keyword evidence="4" id="KW-1185">Reference proteome</keyword>
<dbReference type="InterPro" id="IPR036291">
    <property type="entry name" value="NAD(P)-bd_dom_sf"/>
</dbReference>
<feature type="domain" description="Saccharopine dehydrogenase NADP binding" evidence="2">
    <location>
        <begin position="10"/>
        <end position="137"/>
    </location>
</feature>